<accession>A0A3M7QJ80</accession>
<evidence type="ECO:0000313" key="1">
    <source>
        <dbReference type="EMBL" id="RNA11008.1"/>
    </source>
</evidence>
<organism evidence="1 2">
    <name type="scientific">Brachionus plicatilis</name>
    <name type="common">Marine rotifer</name>
    <name type="synonym">Brachionus muelleri</name>
    <dbReference type="NCBI Taxonomy" id="10195"/>
    <lineage>
        <taxon>Eukaryota</taxon>
        <taxon>Metazoa</taxon>
        <taxon>Spiralia</taxon>
        <taxon>Gnathifera</taxon>
        <taxon>Rotifera</taxon>
        <taxon>Eurotatoria</taxon>
        <taxon>Monogononta</taxon>
        <taxon>Pseudotrocha</taxon>
        <taxon>Ploima</taxon>
        <taxon>Brachionidae</taxon>
        <taxon>Brachionus</taxon>
    </lineage>
</organism>
<comment type="caution">
    <text evidence="1">The sequence shown here is derived from an EMBL/GenBank/DDBJ whole genome shotgun (WGS) entry which is preliminary data.</text>
</comment>
<dbReference type="AlphaFoldDB" id="A0A3M7QJ80"/>
<keyword evidence="2" id="KW-1185">Reference proteome</keyword>
<sequence>MWMRECCLRQVHGIFPKVLRPSSSGRIFVMSIKYSTFILHICLSFFTKLRLPQNKSLVICTKLASLVPNWPGATIFSSLR</sequence>
<dbReference type="Proteomes" id="UP000276133">
    <property type="component" value="Unassembled WGS sequence"/>
</dbReference>
<proteinExistence type="predicted"/>
<dbReference type="EMBL" id="REGN01006072">
    <property type="protein sequence ID" value="RNA11008.1"/>
    <property type="molecule type" value="Genomic_DNA"/>
</dbReference>
<gene>
    <name evidence="1" type="ORF">BpHYR1_030880</name>
</gene>
<protein>
    <submittedName>
        <fullName evidence="1">Uncharacterized protein</fullName>
    </submittedName>
</protein>
<name>A0A3M7QJ80_BRAPC</name>
<reference evidence="1 2" key="1">
    <citation type="journal article" date="2018" name="Sci. Rep.">
        <title>Genomic signatures of local adaptation to the degree of environmental predictability in rotifers.</title>
        <authorList>
            <person name="Franch-Gras L."/>
            <person name="Hahn C."/>
            <person name="Garcia-Roger E.M."/>
            <person name="Carmona M.J."/>
            <person name="Serra M."/>
            <person name="Gomez A."/>
        </authorList>
    </citation>
    <scope>NUCLEOTIDE SEQUENCE [LARGE SCALE GENOMIC DNA]</scope>
    <source>
        <strain evidence="1">HYR1</strain>
    </source>
</reference>
<evidence type="ECO:0000313" key="2">
    <source>
        <dbReference type="Proteomes" id="UP000276133"/>
    </source>
</evidence>